<comment type="caution">
    <text evidence="5">The sequence shown here is derived from an EMBL/GenBank/DDBJ whole genome shotgun (WGS) entry which is preliminary data.</text>
</comment>
<evidence type="ECO:0000256" key="2">
    <source>
        <dbReference type="ARBA" id="ARBA00023125"/>
    </source>
</evidence>
<dbReference type="RefSeq" id="WP_204474281.1">
    <property type="nucleotide sequence ID" value="NZ_JACJJW010000003.1"/>
</dbReference>
<gene>
    <name evidence="5" type="ORF">H6A31_02105</name>
</gene>
<dbReference type="SUPFAM" id="SSF46894">
    <property type="entry name" value="C-terminal effector domain of the bipartite response regulators"/>
    <property type="match status" value="1"/>
</dbReference>
<dbReference type="InterPro" id="IPR000792">
    <property type="entry name" value="Tscrpt_reg_LuxR_C"/>
</dbReference>
<dbReference type="InterPro" id="IPR016032">
    <property type="entry name" value="Sig_transdc_resp-reg_C-effctor"/>
</dbReference>
<keyword evidence="1" id="KW-0805">Transcription regulation</keyword>
<keyword evidence="6" id="KW-1185">Reference proteome</keyword>
<dbReference type="Pfam" id="PF00196">
    <property type="entry name" value="GerE"/>
    <property type="match status" value="1"/>
</dbReference>
<reference evidence="5 6" key="1">
    <citation type="journal article" date="2021" name="Sci. Rep.">
        <title>The distribution of antibiotic resistance genes in chicken gut microbiota commensals.</title>
        <authorList>
            <person name="Juricova H."/>
            <person name="Matiasovicova J."/>
            <person name="Kubasova T."/>
            <person name="Cejkova D."/>
            <person name="Rychlik I."/>
        </authorList>
    </citation>
    <scope>NUCLEOTIDE SEQUENCE [LARGE SCALE GENOMIC DNA]</scope>
    <source>
        <strain evidence="5 6">An801</strain>
    </source>
</reference>
<keyword evidence="3" id="KW-0804">Transcription</keyword>
<dbReference type="CDD" id="cd06170">
    <property type="entry name" value="LuxR_C_like"/>
    <property type="match status" value="1"/>
</dbReference>
<proteinExistence type="predicted"/>
<feature type="domain" description="HTH luxR-type" evidence="4">
    <location>
        <begin position="187"/>
        <end position="252"/>
    </location>
</feature>
<evidence type="ECO:0000313" key="6">
    <source>
        <dbReference type="Proteomes" id="UP000703295"/>
    </source>
</evidence>
<dbReference type="SMART" id="SM00421">
    <property type="entry name" value="HTH_LUXR"/>
    <property type="match status" value="1"/>
</dbReference>
<dbReference type="Gene3D" id="1.10.10.10">
    <property type="entry name" value="Winged helix-like DNA-binding domain superfamily/Winged helix DNA-binding domain"/>
    <property type="match status" value="1"/>
</dbReference>
<evidence type="ECO:0000256" key="3">
    <source>
        <dbReference type="ARBA" id="ARBA00023163"/>
    </source>
</evidence>
<dbReference type="PROSITE" id="PS50043">
    <property type="entry name" value="HTH_LUXR_2"/>
    <property type="match status" value="1"/>
</dbReference>
<dbReference type="InterPro" id="IPR036388">
    <property type="entry name" value="WH-like_DNA-bd_sf"/>
</dbReference>
<keyword evidence="2" id="KW-0238">DNA-binding</keyword>
<sequence length="254" mass="29321">MDIVDKLNSRFLTQSLVPQGDGLPAEELEKYKKIASGYAEMENAVAVLSDMHTNISYVYYGHFAQTLGWKQVPGTEDRIDSIWEEAILKQIHPDDLREKYLQELRFFHFMRRQPKMKRADFYLASKLRMKDGAGNYQFVLHRLFYVSSPVENGLWLALCVYTPWLPMFSGKSVVVNSVTGEVMELARRHDSQILSYRETQILRLIAKGMMSKDIAILLSISINTVSRHRQEILRKLQVKSSIEACRVAKELGIM</sequence>
<dbReference type="PANTHER" id="PTHR44688:SF16">
    <property type="entry name" value="DNA-BINDING TRANSCRIPTIONAL ACTIVATOR DEVR_DOSR"/>
    <property type="match status" value="1"/>
</dbReference>
<dbReference type="Gene3D" id="3.30.450.20">
    <property type="entry name" value="PAS domain"/>
    <property type="match status" value="1"/>
</dbReference>
<dbReference type="PRINTS" id="PR00038">
    <property type="entry name" value="HTHLUXR"/>
</dbReference>
<organism evidence="5 6">
    <name type="scientific">Bacteroides mediterraneensis</name>
    <dbReference type="NCBI Taxonomy" id="1841856"/>
    <lineage>
        <taxon>Bacteria</taxon>
        <taxon>Pseudomonadati</taxon>
        <taxon>Bacteroidota</taxon>
        <taxon>Bacteroidia</taxon>
        <taxon>Bacteroidales</taxon>
        <taxon>Bacteroidaceae</taxon>
        <taxon>Bacteroides</taxon>
    </lineage>
</organism>
<evidence type="ECO:0000259" key="4">
    <source>
        <dbReference type="PROSITE" id="PS50043"/>
    </source>
</evidence>
<protein>
    <submittedName>
        <fullName evidence="5">Response regulator transcription factor</fullName>
    </submittedName>
</protein>
<dbReference type="PANTHER" id="PTHR44688">
    <property type="entry name" value="DNA-BINDING TRANSCRIPTIONAL ACTIVATOR DEVR_DOSR"/>
    <property type="match status" value="1"/>
</dbReference>
<name>A0ABS2ES63_9BACE</name>
<evidence type="ECO:0000313" key="5">
    <source>
        <dbReference type="EMBL" id="MBM6757497.1"/>
    </source>
</evidence>
<dbReference type="EMBL" id="JACJJW010000003">
    <property type="protein sequence ID" value="MBM6757497.1"/>
    <property type="molecule type" value="Genomic_DNA"/>
</dbReference>
<evidence type="ECO:0000256" key="1">
    <source>
        <dbReference type="ARBA" id="ARBA00023015"/>
    </source>
</evidence>
<accession>A0ABS2ES63</accession>
<dbReference type="Proteomes" id="UP000703295">
    <property type="component" value="Unassembled WGS sequence"/>
</dbReference>